<name>A0A1Y5T5E8_9RHOB</name>
<dbReference type="RefSeq" id="WP_085849896.1">
    <property type="nucleotide sequence ID" value="NZ_FNZV01000009.1"/>
</dbReference>
<dbReference type="Proteomes" id="UP000193307">
    <property type="component" value="Unassembled WGS sequence"/>
</dbReference>
<reference evidence="2 3" key="1">
    <citation type="submission" date="2017-03" db="EMBL/GenBank/DDBJ databases">
        <authorList>
            <person name="Afonso C.L."/>
            <person name="Miller P.J."/>
            <person name="Scott M.A."/>
            <person name="Spackman E."/>
            <person name="Goraichik I."/>
            <person name="Dimitrov K.M."/>
            <person name="Suarez D.L."/>
            <person name="Swayne D.E."/>
        </authorList>
    </citation>
    <scope>NUCLEOTIDE SEQUENCE [LARGE SCALE GENOMIC DNA]</scope>
    <source>
        <strain evidence="2 3">CECT 7971</strain>
    </source>
</reference>
<keyword evidence="3" id="KW-1185">Reference proteome</keyword>
<accession>A0A1Y5T5E8</accession>
<dbReference type="AlphaFoldDB" id="A0A1Y5T5E8"/>
<evidence type="ECO:0000256" key="1">
    <source>
        <dbReference type="SAM" id="Phobius"/>
    </source>
</evidence>
<keyword evidence="1" id="KW-0472">Membrane</keyword>
<proteinExistence type="predicted"/>
<dbReference type="EMBL" id="FWFW01000009">
    <property type="protein sequence ID" value="SLN54361.1"/>
    <property type="molecule type" value="Genomic_DNA"/>
</dbReference>
<gene>
    <name evidence="2" type="ORF">PAM7971_02787</name>
</gene>
<dbReference type="STRING" id="658057.SAMN04488032_10996"/>
<feature type="transmembrane region" description="Helical" evidence="1">
    <location>
        <begin position="63"/>
        <end position="82"/>
    </location>
</feature>
<protein>
    <submittedName>
        <fullName evidence="2">Uncharacterized protein</fullName>
    </submittedName>
</protein>
<evidence type="ECO:0000313" key="2">
    <source>
        <dbReference type="EMBL" id="SLN54361.1"/>
    </source>
</evidence>
<sequence>MYPEQKKAFDARMARIQAGSANTSGTVLCGVQTEPTKQQHVPQGKKRRGASRRAIMAKGLRSAILQILILGTGLIVFIRFVGL</sequence>
<organism evidence="2 3">
    <name type="scientific">Pacificibacter marinus</name>
    <dbReference type="NCBI Taxonomy" id="658057"/>
    <lineage>
        <taxon>Bacteria</taxon>
        <taxon>Pseudomonadati</taxon>
        <taxon>Pseudomonadota</taxon>
        <taxon>Alphaproteobacteria</taxon>
        <taxon>Rhodobacterales</taxon>
        <taxon>Roseobacteraceae</taxon>
        <taxon>Pacificibacter</taxon>
    </lineage>
</organism>
<keyword evidence="1" id="KW-1133">Transmembrane helix</keyword>
<evidence type="ECO:0000313" key="3">
    <source>
        <dbReference type="Proteomes" id="UP000193307"/>
    </source>
</evidence>
<keyword evidence="1" id="KW-0812">Transmembrane</keyword>